<dbReference type="Proteomes" id="UP000682733">
    <property type="component" value="Unassembled WGS sequence"/>
</dbReference>
<feature type="transmembrane region" description="Helical" evidence="10">
    <location>
        <begin position="98"/>
        <end position="120"/>
    </location>
</feature>
<dbReference type="GO" id="GO:0043410">
    <property type="term" value="P:positive regulation of MAPK cascade"/>
    <property type="evidence" value="ECO:0007669"/>
    <property type="project" value="TreeGrafter"/>
</dbReference>
<feature type="transmembrane region" description="Helical" evidence="10">
    <location>
        <begin position="148"/>
        <end position="170"/>
    </location>
</feature>
<feature type="domain" description="G-protein coupled receptors family 1 profile" evidence="11">
    <location>
        <begin position="1"/>
        <end position="348"/>
    </location>
</feature>
<dbReference type="PRINTS" id="PR00237">
    <property type="entry name" value="GPCRRHODOPSN"/>
</dbReference>
<proteinExistence type="inferred from homology"/>
<evidence type="ECO:0000256" key="5">
    <source>
        <dbReference type="ARBA" id="ARBA00023040"/>
    </source>
</evidence>
<feature type="transmembrane region" description="Helical" evidence="10">
    <location>
        <begin position="287"/>
        <end position="312"/>
    </location>
</feature>
<evidence type="ECO:0000256" key="3">
    <source>
        <dbReference type="ARBA" id="ARBA00022692"/>
    </source>
</evidence>
<dbReference type="GO" id="GO:0004930">
    <property type="term" value="F:G protein-coupled receptor activity"/>
    <property type="evidence" value="ECO:0007669"/>
    <property type="project" value="UniProtKB-KW"/>
</dbReference>
<dbReference type="Pfam" id="PF00001">
    <property type="entry name" value="7tm_1"/>
    <property type="match status" value="1"/>
</dbReference>
<keyword evidence="7 9" id="KW-0675">Receptor</keyword>
<evidence type="ECO:0000259" key="11">
    <source>
        <dbReference type="PROSITE" id="PS50262"/>
    </source>
</evidence>
<keyword evidence="5 9" id="KW-0297">G-protein coupled receptor</keyword>
<dbReference type="InterPro" id="IPR000276">
    <property type="entry name" value="GPCR_Rhodpsn"/>
</dbReference>
<dbReference type="PROSITE" id="PS00237">
    <property type="entry name" value="G_PROTEIN_RECEP_F1_1"/>
    <property type="match status" value="1"/>
</dbReference>
<keyword evidence="4 10" id="KW-1133">Transmembrane helix</keyword>
<dbReference type="GO" id="GO:0071880">
    <property type="term" value="P:adenylate cyclase-activating adrenergic receptor signaling pathway"/>
    <property type="evidence" value="ECO:0007669"/>
    <property type="project" value="TreeGrafter"/>
</dbReference>
<evidence type="ECO:0000256" key="4">
    <source>
        <dbReference type="ARBA" id="ARBA00022989"/>
    </source>
</evidence>
<comment type="caution">
    <text evidence="12">The sequence shown here is derived from an EMBL/GenBank/DDBJ whole genome shotgun (WGS) entry which is preliminary data.</text>
</comment>
<comment type="subcellular location">
    <subcellularLocation>
        <location evidence="1">Cell membrane</location>
        <topology evidence="1">Multi-pass membrane protein</topology>
    </subcellularLocation>
</comment>
<dbReference type="PANTHER" id="PTHR24248:SF185">
    <property type="entry name" value="DOPAMINE RECEPTOR 2"/>
    <property type="match status" value="1"/>
</dbReference>
<reference evidence="12" key="1">
    <citation type="submission" date="2021-02" db="EMBL/GenBank/DDBJ databases">
        <authorList>
            <person name="Nowell W R."/>
        </authorList>
    </citation>
    <scope>NUCLEOTIDE SEQUENCE</scope>
</reference>
<dbReference type="Gene3D" id="1.20.1070.10">
    <property type="entry name" value="Rhodopsin 7-helix transmembrane proteins"/>
    <property type="match status" value="1"/>
</dbReference>
<evidence type="ECO:0000256" key="7">
    <source>
        <dbReference type="ARBA" id="ARBA00023170"/>
    </source>
</evidence>
<keyword evidence="2" id="KW-1003">Cell membrane</keyword>
<keyword evidence="8 9" id="KW-0807">Transducer</keyword>
<sequence length="374" mass="43662">IISVIQLSSLHSSSYYYIASLAIADLLVGLFVIPFVIVIEFTPKHRWLFGPVLCQIWLRTDICSSTASIFSLCLIALDRYYSLKHPISYKTLFIARKCFLNILFSWILAVLLTFPSHIVYWKISERKNRQHITKSPDGYHCKYPDGPFYILISSLVSFYIPLTLMLYVYIRIYIIVRRQLRSVYTGFIVPKTHSLTHSYIPKFHLTTKPLQRIVEITTTSISSTAAGPPLILTTAKEHHTRQDLMLRVHCGGYQNTTTERKPQSQATPKNRVSSFFGYFIRYKAATFLSLLIIVFLLCWLPFFIYFISSGVFFTTQLTKSPYEQRHLLLNKIFLWLAYTHSAIDFFLYPLTSNELRTAFIKLLFTRKRRLKIRK</sequence>
<accession>A0A8S2CW83</accession>
<protein>
    <recommendedName>
        <fullName evidence="11">G-protein coupled receptors family 1 profile domain-containing protein</fullName>
    </recommendedName>
</protein>
<dbReference type="AlphaFoldDB" id="A0A8S2CW83"/>
<evidence type="ECO:0000313" key="13">
    <source>
        <dbReference type="EMBL" id="CAF3558826.1"/>
    </source>
</evidence>
<dbReference type="InterPro" id="IPR017452">
    <property type="entry name" value="GPCR_Rhodpsn_7TM"/>
</dbReference>
<feature type="transmembrane region" description="Helical" evidence="10">
    <location>
        <begin position="332"/>
        <end position="351"/>
    </location>
</feature>
<dbReference type="Proteomes" id="UP000677228">
    <property type="component" value="Unassembled WGS sequence"/>
</dbReference>
<organism evidence="12 14">
    <name type="scientific">Didymodactylos carnosus</name>
    <dbReference type="NCBI Taxonomy" id="1234261"/>
    <lineage>
        <taxon>Eukaryota</taxon>
        <taxon>Metazoa</taxon>
        <taxon>Spiralia</taxon>
        <taxon>Gnathifera</taxon>
        <taxon>Rotifera</taxon>
        <taxon>Eurotatoria</taxon>
        <taxon>Bdelloidea</taxon>
        <taxon>Philodinida</taxon>
        <taxon>Philodinidae</taxon>
        <taxon>Didymodactylos</taxon>
    </lineage>
</organism>
<dbReference type="EMBL" id="CAJNOK010000822">
    <property type="protein sequence ID" value="CAF0777521.1"/>
    <property type="molecule type" value="Genomic_DNA"/>
</dbReference>
<evidence type="ECO:0000256" key="1">
    <source>
        <dbReference type="ARBA" id="ARBA00004651"/>
    </source>
</evidence>
<keyword evidence="6 10" id="KW-0472">Membrane</keyword>
<keyword evidence="3 9" id="KW-0812">Transmembrane</keyword>
<gene>
    <name evidence="12" type="ORF">OVA965_LOCUS3423</name>
    <name evidence="13" type="ORF">TMI583_LOCUS3422</name>
</gene>
<dbReference type="GO" id="GO:0005886">
    <property type="term" value="C:plasma membrane"/>
    <property type="evidence" value="ECO:0007669"/>
    <property type="project" value="UniProtKB-SubCell"/>
</dbReference>
<evidence type="ECO:0000256" key="2">
    <source>
        <dbReference type="ARBA" id="ARBA00022475"/>
    </source>
</evidence>
<feature type="non-terminal residue" evidence="12">
    <location>
        <position position="1"/>
    </location>
</feature>
<evidence type="ECO:0000313" key="12">
    <source>
        <dbReference type="EMBL" id="CAF0777521.1"/>
    </source>
</evidence>
<dbReference type="PROSITE" id="PS50262">
    <property type="entry name" value="G_PROTEIN_RECEP_F1_2"/>
    <property type="match status" value="1"/>
</dbReference>
<evidence type="ECO:0000256" key="8">
    <source>
        <dbReference type="ARBA" id="ARBA00023224"/>
    </source>
</evidence>
<dbReference type="SUPFAM" id="SSF81321">
    <property type="entry name" value="Family A G protein-coupled receptor-like"/>
    <property type="match status" value="1"/>
</dbReference>
<evidence type="ECO:0000256" key="6">
    <source>
        <dbReference type="ARBA" id="ARBA00023136"/>
    </source>
</evidence>
<evidence type="ECO:0000256" key="9">
    <source>
        <dbReference type="RuleBase" id="RU000688"/>
    </source>
</evidence>
<comment type="similarity">
    <text evidence="9">Belongs to the G-protein coupled receptor 1 family.</text>
</comment>
<name>A0A8S2CW83_9BILA</name>
<evidence type="ECO:0000256" key="10">
    <source>
        <dbReference type="SAM" id="Phobius"/>
    </source>
</evidence>
<dbReference type="PANTHER" id="PTHR24248">
    <property type="entry name" value="ADRENERGIC RECEPTOR-RELATED G-PROTEIN COUPLED RECEPTOR"/>
    <property type="match status" value="1"/>
</dbReference>
<evidence type="ECO:0000313" key="14">
    <source>
        <dbReference type="Proteomes" id="UP000677228"/>
    </source>
</evidence>
<feature type="transmembrane region" description="Helical" evidence="10">
    <location>
        <begin position="15"/>
        <end position="36"/>
    </location>
</feature>
<dbReference type="EMBL" id="CAJOBA010000822">
    <property type="protein sequence ID" value="CAF3558826.1"/>
    <property type="molecule type" value="Genomic_DNA"/>
</dbReference>